<comment type="caution">
    <text evidence="2">The sequence shown here is derived from an EMBL/GenBank/DDBJ whole genome shotgun (WGS) entry which is preliminary data.</text>
</comment>
<name>A0A833H2N6_9LEPT</name>
<accession>A0A833H2N6</accession>
<evidence type="ECO:0000256" key="1">
    <source>
        <dbReference type="ARBA" id="ARBA00044777"/>
    </source>
</evidence>
<dbReference type="Proteomes" id="UP000460298">
    <property type="component" value="Unassembled WGS sequence"/>
</dbReference>
<reference evidence="2 3" key="1">
    <citation type="submission" date="2019-10" db="EMBL/GenBank/DDBJ databases">
        <title>Extracellular Electron Transfer in a Candidatus Methanoperedens spp. Enrichment Culture.</title>
        <authorList>
            <person name="Berger S."/>
            <person name="Rangel Shaw D."/>
            <person name="Berben T."/>
            <person name="In 'T Zandt M."/>
            <person name="Frank J."/>
            <person name="Reimann J."/>
            <person name="Jetten M.S.M."/>
            <person name="Welte C.U."/>
        </authorList>
    </citation>
    <scope>NUCLEOTIDE SEQUENCE [LARGE SCALE GENOMIC DNA]</scope>
    <source>
        <strain evidence="2">SB12</strain>
    </source>
</reference>
<dbReference type="Gene3D" id="6.10.250.2410">
    <property type="match status" value="1"/>
</dbReference>
<evidence type="ECO:0000313" key="3">
    <source>
        <dbReference type="Proteomes" id="UP000460298"/>
    </source>
</evidence>
<dbReference type="PANTHER" id="PTHR33969">
    <property type="entry name" value="SEGREGATION AND CONDENSATION PROTEIN A"/>
    <property type="match status" value="1"/>
</dbReference>
<dbReference type="Pfam" id="PF02616">
    <property type="entry name" value="SMC_ScpA"/>
    <property type="match status" value="1"/>
</dbReference>
<organism evidence="2 3">
    <name type="scientific">Leptonema illini</name>
    <dbReference type="NCBI Taxonomy" id="183"/>
    <lineage>
        <taxon>Bacteria</taxon>
        <taxon>Pseudomonadati</taxon>
        <taxon>Spirochaetota</taxon>
        <taxon>Spirochaetia</taxon>
        <taxon>Leptospirales</taxon>
        <taxon>Leptospiraceae</taxon>
        <taxon>Leptonema</taxon>
    </lineage>
</organism>
<dbReference type="InterPro" id="IPR003768">
    <property type="entry name" value="ScpA"/>
</dbReference>
<dbReference type="RefSeq" id="WP_002772391.1">
    <property type="nucleotide sequence ID" value="NZ_JQDG01000067.1"/>
</dbReference>
<proteinExistence type="predicted"/>
<sequence>MEETNSEGQLTSDDVTDEEFIVRWVGPSGEEEGPLYVLWQLIESYRIDIFDISIHRITEDFLGFIDRARSLRMELASSFALMASRLVYYKSRALLPDPGFEEPENESRLPPELIEQLLEYRRFQLAAEAFREMEDLTAFMLTRPPVTEAAPAPAEEQILDVVDLVEAYLKLMRRIEKANEPEAFMEIVGEEMAVEDRMARIRELLAGADGFDFFDLFENLAVSRMLIVVTVLAILELARLRELVVVQNETFSEIRIFRRSAVVS</sequence>
<dbReference type="EMBL" id="WBUI01000006">
    <property type="protein sequence ID" value="KAB2933276.1"/>
    <property type="molecule type" value="Genomic_DNA"/>
</dbReference>
<dbReference type="AlphaFoldDB" id="A0A833H2N6"/>
<dbReference type="OrthoDB" id="9811016at2"/>
<dbReference type="PANTHER" id="PTHR33969:SF2">
    <property type="entry name" value="SEGREGATION AND CONDENSATION PROTEIN A"/>
    <property type="match status" value="1"/>
</dbReference>
<evidence type="ECO:0000313" key="2">
    <source>
        <dbReference type="EMBL" id="KAB2933276.1"/>
    </source>
</evidence>
<gene>
    <name evidence="2" type="ORF">F9K24_07975</name>
</gene>
<protein>
    <recommendedName>
        <fullName evidence="1">Segregation and condensation protein A</fullName>
    </recommendedName>
</protein>